<evidence type="ECO:0000313" key="1">
    <source>
        <dbReference type="EMBL" id="KAF2152297.1"/>
    </source>
</evidence>
<reference evidence="1" key="1">
    <citation type="journal article" date="2020" name="Stud. Mycol.">
        <title>101 Dothideomycetes genomes: a test case for predicting lifestyles and emergence of pathogens.</title>
        <authorList>
            <person name="Haridas S."/>
            <person name="Albert R."/>
            <person name="Binder M."/>
            <person name="Bloem J."/>
            <person name="Labutti K."/>
            <person name="Salamov A."/>
            <person name="Andreopoulos B."/>
            <person name="Baker S."/>
            <person name="Barry K."/>
            <person name="Bills G."/>
            <person name="Bluhm B."/>
            <person name="Cannon C."/>
            <person name="Castanera R."/>
            <person name="Culley D."/>
            <person name="Daum C."/>
            <person name="Ezra D."/>
            <person name="Gonzalez J."/>
            <person name="Henrissat B."/>
            <person name="Kuo A."/>
            <person name="Liang C."/>
            <person name="Lipzen A."/>
            <person name="Lutzoni F."/>
            <person name="Magnuson J."/>
            <person name="Mondo S."/>
            <person name="Nolan M."/>
            <person name="Ohm R."/>
            <person name="Pangilinan J."/>
            <person name="Park H.-J."/>
            <person name="Ramirez L."/>
            <person name="Alfaro M."/>
            <person name="Sun H."/>
            <person name="Tritt A."/>
            <person name="Yoshinaga Y."/>
            <person name="Zwiers L.-H."/>
            <person name="Turgeon B."/>
            <person name="Goodwin S."/>
            <person name="Spatafora J."/>
            <person name="Crous P."/>
            <person name="Grigoriev I."/>
        </authorList>
    </citation>
    <scope>NUCLEOTIDE SEQUENCE</scope>
    <source>
        <strain evidence="1">CBS 260.36</strain>
    </source>
</reference>
<comment type="caution">
    <text evidence="1">The sequence shown here is derived from an EMBL/GenBank/DDBJ whole genome shotgun (WGS) entry which is preliminary data.</text>
</comment>
<organism evidence="1 2">
    <name type="scientific">Myriangium duriaei CBS 260.36</name>
    <dbReference type="NCBI Taxonomy" id="1168546"/>
    <lineage>
        <taxon>Eukaryota</taxon>
        <taxon>Fungi</taxon>
        <taxon>Dikarya</taxon>
        <taxon>Ascomycota</taxon>
        <taxon>Pezizomycotina</taxon>
        <taxon>Dothideomycetes</taxon>
        <taxon>Dothideomycetidae</taxon>
        <taxon>Myriangiales</taxon>
        <taxon>Myriangiaceae</taxon>
        <taxon>Myriangium</taxon>
    </lineage>
</organism>
<dbReference type="AlphaFoldDB" id="A0A9P4J2L5"/>
<name>A0A9P4J2L5_9PEZI</name>
<accession>A0A9P4J2L5</accession>
<proteinExistence type="predicted"/>
<keyword evidence="2" id="KW-1185">Reference proteome</keyword>
<protein>
    <submittedName>
        <fullName evidence="1">Uncharacterized protein</fullName>
    </submittedName>
</protein>
<dbReference type="EMBL" id="ML996086">
    <property type="protein sequence ID" value="KAF2152297.1"/>
    <property type="molecule type" value="Genomic_DNA"/>
</dbReference>
<sequence length="534" mass="59911">MPVSPNPTLLTITVQSSDFSAYGVAVYRPYLCCPGKTPSITWLENGGSARRIASRPILRSILRPRPPPIDINHTSATSKINKADDVDAALDLISFKDERHAAVHPTQYVLEDGKVALVWDFATDYIDTDDNLTSLEAFEVGVTHQILEEGKAGVAKGIAINNIDASHDEEHIFFDDTEAREVSVENRGVPSSSPIPKNTAQNKAKKARAKAKREHQRNGEEFIKQEIALRPESHVRIMRAFFDLSHVKLAEFCMEVKSGDSDAPAFFSLIWRNFRSTRHVQFIYSINHPATPQERHLYYLATATWGYLMVEGLGWDPKASRPNGLVGLVNAAHSIDALAHWREGTKSEKSWSQRLGKKTLLEPVQFNLRSLSRLWKEGDVDCAVKNILKRLNNAPIGLEVRKQLKGHSGEDKIRAASTMWAVIERSYGPPSKDGYKTLVVEKMFTKMMANRDPLLPTGMEGDNVTTSDMPNDLSWLRWGILLKKGKGQVRVIGKVWSWQESAQSCRVKRHAELNLVSRRELEHGGNEISLSDFT</sequence>
<evidence type="ECO:0000313" key="2">
    <source>
        <dbReference type="Proteomes" id="UP000799439"/>
    </source>
</evidence>
<dbReference type="Proteomes" id="UP000799439">
    <property type="component" value="Unassembled WGS sequence"/>
</dbReference>
<gene>
    <name evidence="1" type="ORF">K461DRAFT_268270</name>
</gene>